<name>A0A3P6GRQ6_BRAOL</name>
<feature type="region of interest" description="Disordered" evidence="1">
    <location>
        <begin position="1"/>
        <end position="68"/>
    </location>
</feature>
<organism evidence="2">
    <name type="scientific">Brassica oleracea</name>
    <name type="common">Wild cabbage</name>
    <dbReference type="NCBI Taxonomy" id="3712"/>
    <lineage>
        <taxon>Eukaryota</taxon>
        <taxon>Viridiplantae</taxon>
        <taxon>Streptophyta</taxon>
        <taxon>Embryophyta</taxon>
        <taxon>Tracheophyta</taxon>
        <taxon>Spermatophyta</taxon>
        <taxon>Magnoliopsida</taxon>
        <taxon>eudicotyledons</taxon>
        <taxon>Gunneridae</taxon>
        <taxon>Pentapetalae</taxon>
        <taxon>rosids</taxon>
        <taxon>malvids</taxon>
        <taxon>Brassicales</taxon>
        <taxon>Brassicaceae</taxon>
        <taxon>Brassiceae</taxon>
        <taxon>Brassica</taxon>
    </lineage>
</organism>
<evidence type="ECO:0000313" key="2">
    <source>
        <dbReference type="EMBL" id="VDD62201.1"/>
    </source>
</evidence>
<gene>
    <name evidence="2" type="ORF">BOLC6T37654H</name>
</gene>
<sequence length="68" mass="7622">MIHKRPKDWTQTTYTSPKKRMKRTHSQPLETRNTQKGDAWTGHATNFTETAAGTSTGITPESRAFTGS</sequence>
<protein>
    <submittedName>
        <fullName evidence="2">Uncharacterized protein</fullName>
    </submittedName>
</protein>
<feature type="compositionally biased region" description="Polar residues" evidence="1">
    <location>
        <begin position="43"/>
        <end position="68"/>
    </location>
</feature>
<feature type="compositionally biased region" description="Polar residues" evidence="1">
    <location>
        <begin position="26"/>
        <end position="36"/>
    </location>
</feature>
<dbReference type="EMBL" id="LR031880">
    <property type="protein sequence ID" value="VDD62201.1"/>
    <property type="molecule type" value="Genomic_DNA"/>
</dbReference>
<accession>A0A3P6GRQ6</accession>
<evidence type="ECO:0000256" key="1">
    <source>
        <dbReference type="SAM" id="MobiDB-lite"/>
    </source>
</evidence>
<reference evidence="2" key="1">
    <citation type="submission" date="2018-11" db="EMBL/GenBank/DDBJ databases">
        <authorList>
            <consortium name="Genoscope - CEA"/>
            <person name="William W."/>
        </authorList>
    </citation>
    <scope>NUCLEOTIDE SEQUENCE</scope>
</reference>
<dbReference type="AlphaFoldDB" id="A0A3P6GRQ6"/>
<proteinExistence type="predicted"/>